<dbReference type="InterPro" id="IPR021295">
    <property type="entry name" value="DUF2867"/>
</dbReference>
<reference evidence="1 2" key="1">
    <citation type="submission" date="2021-05" db="EMBL/GenBank/DDBJ databases">
        <title>Complete genome of Nocardioides aquaticus KCTC 9944T isolated from meromictic and hypersaline Ekho Lake, Antarctica.</title>
        <authorList>
            <person name="Hwang K."/>
            <person name="Kim K.M."/>
            <person name="Choe H."/>
        </authorList>
    </citation>
    <scope>NUCLEOTIDE SEQUENCE [LARGE SCALE GENOMIC DNA]</scope>
    <source>
        <strain evidence="1 2">KCTC 9944</strain>
    </source>
</reference>
<accession>A0ABX8EGK1</accession>
<sequence>MAGPPYAHEVRAFPTLQRSGRSTTLDRAAGDVWAAVASARPDEDGHVWYVDAPGFVVRGAIDRVALGQGRRWPLPDRDLLRSGDRAGFWEVLEVDHDTRRMTMQASVRAPGTVRMEVSVADAGADWSVVTLAISFAPRGVLGWTYLVTDLPAREVVMELTQRALLADVEATTGARVRTAG</sequence>
<evidence type="ECO:0008006" key="3">
    <source>
        <dbReference type="Google" id="ProtNLM"/>
    </source>
</evidence>
<proteinExistence type="predicted"/>
<protein>
    <recommendedName>
        <fullName evidence="3">DUF2867 domain-containing protein</fullName>
    </recommendedName>
</protein>
<evidence type="ECO:0000313" key="1">
    <source>
        <dbReference type="EMBL" id="QVT78233.1"/>
    </source>
</evidence>
<evidence type="ECO:0000313" key="2">
    <source>
        <dbReference type="Proteomes" id="UP000679307"/>
    </source>
</evidence>
<gene>
    <name evidence="1" type="ORF">ENKNEFLB_00606</name>
</gene>
<dbReference type="EMBL" id="CP075371">
    <property type="protein sequence ID" value="QVT78233.1"/>
    <property type="molecule type" value="Genomic_DNA"/>
</dbReference>
<dbReference type="Pfam" id="PF11066">
    <property type="entry name" value="DUF2867"/>
    <property type="match status" value="1"/>
</dbReference>
<name>A0ABX8EGK1_9ACTN</name>
<dbReference type="Proteomes" id="UP000679307">
    <property type="component" value="Chromosome"/>
</dbReference>
<keyword evidence="2" id="KW-1185">Reference proteome</keyword>
<organism evidence="1 2">
    <name type="scientific">Nocardioides aquaticus</name>
    <dbReference type="NCBI Taxonomy" id="160826"/>
    <lineage>
        <taxon>Bacteria</taxon>
        <taxon>Bacillati</taxon>
        <taxon>Actinomycetota</taxon>
        <taxon>Actinomycetes</taxon>
        <taxon>Propionibacteriales</taxon>
        <taxon>Nocardioidaceae</taxon>
        <taxon>Nocardioides</taxon>
    </lineage>
</organism>